<dbReference type="PANTHER" id="PTHR13610">
    <property type="entry name" value="METHYLTRANSFERASE DOMAIN-CONTAINING PROTEIN"/>
    <property type="match status" value="1"/>
</dbReference>
<evidence type="ECO:0000256" key="2">
    <source>
        <dbReference type="ARBA" id="ARBA00022679"/>
    </source>
</evidence>
<dbReference type="FunCoup" id="L0ABK2">
    <property type="interactions" value="61"/>
</dbReference>
<dbReference type="InParanoid" id="L0ABK2"/>
<keyword evidence="1 5" id="KW-0489">Methyltransferase</keyword>
<evidence type="ECO:0000259" key="4">
    <source>
        <dbReference type="Pfam" id="PF13847"/>
    </source>
</evidence>
<dbReference type="InterPro" id="IPR029063">
    <property type="entry name" value="SAM-dependent_MTases_sf"/>
</dbReference>
<dbReference type="GO" id="GO:0016279">
    <property type="term" value="F:protein-lysine N-methyltransferase activity"/>
    <property type="evidence" value="ECO:0007669"/>
    <property type="project" value="InterPro"/>
</dbReference>
<name>L0ABK2_CALLD</name>
<evidence type="ECO:0000256" key="1">
    <source>
        <dbReference type="ARBA" id="ARBA00022603"/>
    </source>
</evidence>
<dbReference type="AlphaFoldDB" id="L0ABK2"/>
<dbReference type="HOGENOM" id="CLU_068443_2_1_2"/>
<accession>L0ABK2</accession>
<dbReference type="InterPro" id="IPR025714">
    <property type="entry name" value="Methyltranfer_dom"/>
</dbReference>
<dbReference type="InterPro" id="IPR026170">
    <property type="entry name" value="FAM173A/B"/>
</dbReference>
<keyword evidence="2 5" id="KW-0808">Transferase</keyword>
<dbReference type="PANTHER" id="PTHR13610:SF11">
    <property type="entry name" value="METHYLTRANSFERASE DOMAIN-CONTAINING PROTEIN"/>
    <property type="match status" value="1"/>
</dbReference>
<gene>
    <name evidence="5" type="ordered locus">Calag_1543</name>
</gene>
<dbReference type="eggNOG" id="arCOG01631">
    <property type="taxonomic scope" value="Archaea"/>
</dbReference>
<organism evidence="5 6">
    <name type="scientific">Caldisphaera lagunensis (strain DSM 15908 / JCM 11604 / ANMR 0165 / IC-154)</name>
    <dbReference type="NCBI Taxonomy" id="1056495"/>
    <lineage>
        <taxon>Archaea</taxon>
        <taxon>Thermoproteota</taxon>
        <taxon>Thermoprotei</taxon>
        <taxon>Acidilobales</taxon>
        <taxon>Caldisphaeraceae</taxon>
        <taxon>Caldisphaera</taxon>
    </lineage>
</organism>
<feature type="domain" description="Methyltransferase" evidence="4">
    <location>
        <begin position="44"/>
        <end position="112"/>
    </location>
</feature>
<proteinExistence type="predicted"/>
<dbReference type="STRING" id="1056495.Calag_1543"/>
<keyword evidence="6" id="KW-1185">Reference proteome</keyword>
<dbReference type="KEGG" id="clg:Calag_1543"/>
<dbReference type="Proteomes" id="UP000010469">
    <property type="component" value="Chromosome"/>
</dbReference>
<reference evidence="6" key="1">
    <citation type="submission" date="2012-03" db="EMBL/GenBank/DDBJ databases">
        <title>Complete genome of Caldisphaera lagunensis DSM 15908.</title>
        <authorList>
            <person name="Lucas S."/>
            <person name="Copeland A."/>
            <person name="Lapidus A."/>
            <person name="Glavina del Rio T."/>
            <person name="Dalin E."/>
            <person name="Tice H."/>
            <person name="Bruce D."/>
            <person name="Goodwin L."/>
            <person name="Pitluck S."/>
            <person name="Peters L."/>
            <person name="Mikhailova N."/>
            <person name="Teshima H."/>
            <person name="Kyrpides N."/>
            <person name="Mavromatis K."/>
            <person name="Ivanova N."/>
            <person name="Brettin T."/>
            <person name="Detter J.C."/>
            <person name="Han C."/>
            <person name="Larimer F."/>
            <person name="Land M."/>
            <person name="Hauser L."/>
            <person name="Markowitz V."/>
            <person name="Cheng J.-F."/>
            <person name="Hugenholtz P."/>
            <person name="Woyke T."/>
            <person name="Wu D."/>
            <person name="Spring S."/>
            <person name="Schroeder M."/>
            <person name="Brambilla E."/>
            <person name="Klenk H.-P."/>
            <person name="Eisen J.A."/>
        </authorList>
    </citation>
    <scope>NUCLEOTIDE SEQUENCE [LARGE SCALE GENOMIC DNA]</scope>
    <source>
        <strain evidence="6">DSM 15908 / JCM 11604 / IC-154</strain>
    </source>
</reference>
<dbReference type="GeneID" id="14212805"/>
<evidence type="ECO:0000313" key="6">
    <source>
        <dbReference type="Proteomes" id="UP000010469"/>
    </source>
</evidence>
<dbReference type="SUPFAM" id="SSF53335">
    <property type="entry name" value="S-adenosyl-L-methionine-dependent methyltransferases"/>
    <property type="match status" value="1"/>
</dbReference>
<dbReference type="RefSeq" id="WP_015233138.1">
    <property type="nucleotide sequence ID" value="NC_019791.1"/>
</dbReference>
<dbReference type="Pfam" id="PF13847">
    <property type="entry name" value="Methyltransf_31"/>
    <property type="match status" value="1"/>
</dbReference>
<dbReference type="CDD" id="cd02440">
    <property type="entry name" value="AdoMet_MTases"/>
    <property type="match status" value="1"/>
</dbReference>
<evidence type="ECO:0000313" key="5">
    <source>
        <dbReference type="EMBL" id="AFZ71241.1"/>
    </source>
</evidence>
<protein>
    <submittedName>
        <fullName evidence="5">Putative methyltransferase</fullName>
    </submittedName>
</protein>
<dbReference type="EMBL" id="CP003378">
    <property type="protein sequence ID" value="AFZ71241.1"/>
    <property type="molecule type" value="Genomic_DNA"/>
</dbReference>
<keyword evidence="3" id="KW-0949">S-adenosyl-L-methionine</keyword>
<sequence length="178" mass="20093">MNKELEEAEKELGWIAMAFGGPSVPFVPTRKEVFDLVFEALDLKENDVLYDLGCGDGRIIIEAAKKYPIKKAVGVEMREELVKDIANKIREEKLDGRVEIIQGDFFKTPISDATVVYMYLLTSVNEALKPKLKQELKPGTKVVTLDFQIPGWKPVKIIGDKLGWQKTLYVYIIGQSDS</sequence>
<evidence type="ECO:0000256" key="3">
    <source>
        <dbReference type="ARBA" id="ARBA00022691"/>
    </source>
</evidence>
<dbReference type="Gene3D" id="3.40.50.150">
    <property type="entry name" value="Vaccinia Virus protein VP39"/>
    <property type="match status" value="1"/>
</dbReference>
<dbReference type="GO" id="GO:0032259">
    <property type="term" value="P:methylation"/>
    <property type="evidence" value="ECO:0007669"/>
    <property type="project" value="UniProtKB-KW"/>
</dbReference>